<evidence type="ECO:0000313" key="2">
    <source>
        <dbReference type="Proteomes" id="UP000015105"/>
    </source>
</evidence>
<proteinExistence type="predicted"/>
<reference evidence="1" key="3">
    <citation type="journal article" date="2017" name="Nature">
        <title>Genome sequence of the progenitor of the wheat D genome Aegilops tauschii.</title>
        <authorList>
            <person name="Luo M.C."/>
            <person name="Gu Y.Q."/>
            <person name="Puiu D."/>
            <person name="Wang H."/>
            <person name="Twardziok S.O."/>
            <person name="Deal K.R."/>
            <person name="Huo N."/>
            <person name="Zhu T."/>
            <person name="Wang L."/>
            <person name="Wang Y."/>
            <person name="McGuire P.E."/>
            <person name="Liu S."/>
            <person name="Long H."/>
            <person name="Ramasamy R.K."/>
            <person name="Rodriguez J.C."/>
            <person name="Van S.L."/>
            <person name="Yuan L."/>
            <person name="Wang Z."/>
            <person name="Xia Z."/>
            <person name="Xiao L."/>
            <person name="Anderson O.D."/>
            <person name="Ouyang S."/>
            <person name="Liang Y."/>
            <person name="Zimin A.V."/>
            <person name="Pertea G."/>
            <person name="Qi P."/>
            <person name="Bennetzen J.L."/>
            <person name="Dai X."/>
            <person name="Dawson M.W."/>
            <person name="Muller H.G."/>
            <person name="Kugler K."/>
            <person name="Rivarola-Duarte L."/>
            <person name="Spannagl M."/>
            <person name="Mayer K.F.X."/>
            <person name="Lu F.H."/>
            <person name="Bevan M.W."/>
            <person name="Leroy P."/>
            <person name="Li P."/>
            <person name="You F.M."/>
            <person name="Sun Q."/>
            <person name="Liu Z."/>
            <person name="Lyons E."/>
            <person name="Wicker T."/>
            <person name="Salzberg S.L."/>
            <person name="Devos K.M."/>
            <person name="Dvorak J."/>
        </authorList>
    </citation>
    <scope>NUCLEOTIDE SEQUENCE [LARGE SCALE GENOMIC DNA]</scope>
    <source>
        <strain evidence="1">cv. AL8/78</strain>
    </source>
</reference>
<reference evidence="1" key="5">
    <citation type="journal article" date="2021" name="G3 (Bethesda)">
        <title>Aegilops tauschii genome assembly Aet v5.0 features greater sequence contiguity and improved annotation.</title>
        <authorList>
            <person name="Wang L."/>
            <person name="Zhu T."/>
            <person name="Rodriguez J.C."/>
            <person name="Deal K.R."/>
            <person name="Dubcovsky J."/>
            <person name="McGuire P.E."/>
            <person name="Lux T."/>
            <person name="Spannagl M."/>
            <person name="Mayer K.F.X."/>
            <person name="Baldrich P."/>
            <person name="Meyers B.C."/>
            <person name="Huo N."/>
            <person name="Gu Y.Q."/>
            <person name="Zhou H."/>
            <person name="Devos K.M."/>
            <person name="Bennetzen J.L."/>
            <person name="Unver T."/>
            <person name="Budak H."/>
            <person name="Gulick P.J."/>
            <person name="Galiba G."/>
            <person name="Kalapos B."/>
            <person name="Nelson D.R."/>
            <person name="Li P."/>
            <person name="You F.M."/>
            <person name="Luo M.C."/>
            <person name="Dvorak J."/>
        </authorList>
    </citation>
    <scope>NUCLEOTIDE SEQUENCE [LARGE SCALE GENOMIC DNA]</scope>
    <source>
        <strain evidence="1">cv. AL8/78</strain>
    </source>
</reference>
<reference evidence="1" key="4">
    <citation type="submission" date="2019-03" db="UniProtKB">
        <authorList>
            <consortium name="EnsemblPlants"/>
        </authorList>
    </citation>
    <scope>IDENTIFICATION</scope>
</reference>
<dbReference type="Proteomes" id="UP000015105">
    <property type="component" value="Chromosome 7D"/>
</dbReference>
<reference evidence="2" key="1">
    <citation type="journal article" date="2014" name="Science">
        <title>Ancient hybridizations among the ancestral genomes of bread wheat.</title>
        <authorList>
            <consortium name="International Wheat Genome Sequencing Consortium,"/>
            <person name="Marcussen T."/>
            <person name="Sandve S.R."/>
            <person name="Heier L."/>
            <person name="Spannagl M."/>
            <person name="Pfeifer M."/>
            <person name="Jakobsen K.S."/>
            <person name="Wulff B.B."/>
            <person name="Steuernagel B."/>
            <person name="Mayer K.F."/>
            <person name="Olsen O.A."/>
        </authorList>
    </citation>
    <scope>NUCLEOTIDE SEQUENCE [LARGE SCALE GENOMIC DNA]</scope>
    <source>
        <strain evidence="2">cv. AL8/78</strain>
    </source>
</reference>
<dbReference type="PANTHER" id="PTHR47481:SF10">
    <property type="entry name" value="COPIA-LIKE POLYPROTEIN_RETROTRANSPOSON"/>
    <property type="match status" value="1"/>
</dbReference>
<accession>A0A453S0K3</accession>
<keyword evidence="2" id="KW-1185">Reference proteome</keyword>
<sequence>MASSGSSNSTLSGQITERLTRTNYILWRTQITPQLRGAGFFGHVDGSMPEPAKVVVTKDKDGKEESISKPLHHVWIREDQQVLGYLLNNLSKEVLVQVTSIVHAHELWSALAQMFSSTSLS</sequence>
<dbReference type="Gramene" id="AET7Gv20774500.1">
    <property type="protein sequence ID" value="AET7Gv20774500.1"/>
    <property type="gene ID" value="AET7Gv20774500"/>
</dbReference>
<reference evidence="2" key="2">
    <citation type="journal article" date="2017" name="Nat. Plants">
        <title>The Aegilops tauschii genome reveals multiple impacts of transposons.</title>
        <authorList>
            <person name="Zhao G."/>
            <person name="Zou C."/>
            <person name="Li K."/>
            <person name="Wang K."/>
            <person name="Li T."/>
            <person name="Gao L."/>
            <person name="Zhang X."/>
            <person name="Wang H."/>
            <person name="Yang Z."/>
            <person name="Liu X."/>
            <person name="Jiang W."/>
            <person name="Mao L."/>
            <person name="Kong X."/>
            <person name="Jiao Y."/>
            <person name="Jia J."/>
        </authorList>
    </citation>
    <scope>NUCLEOTIDE SEQUENCE [LARGE SCALE GENOMIC DNA]</scope>
    <source>
        <strain evidence="2">cv. AL8/78</strain>
    </source>
</reference>
<dbReference type="PANTHER" id="PTHR47481">
    <property type="match status" value="1"/>
</dbReference>
<evidence type="ECO:0008006" key="3">
    <source>
        <dbReference type="Google" id="ProtNLM"/>
    </source>
</evidence>
<organism evidence="1 2">
    <name type="scientific">Aegilops tauschii subsp. strangulata</name>
    <name type="common">Goatgrass</name>
    <dbReference type="NCBI Taxonomy" id="200361"/>
    <lineage>
        <taxon>Eukaryota</taxon>
        <taxon>Viridiplantae</taxon>
        <taxon>Streptophyta</taxon>
        <taxon>Embryophyta</taxon>
        <taxon>Tracheophyta</taxon>
        <taxon>Spermatophyta</taxon>
        <taxon>Magnoliopsida</taxon>
        <taxon>Liliopsida</taxon>
        <taxon>Poales</taxon>
        <taxon>Poaceae</taxon>
        <taxon>BOP clade</taxon>
        <taxon>Pooideae</taxon>
        <taxon>Triticodae</taxon>
        <taxon>Triticeae</taxon>
        <taxon>Triticinae</taxon>
        <taxon>Aegilops</taxon>
    </lineage>
</organism>
<evidence type="ECO:0000313" key="1">
    <source>
        <dbReference type="EnsemblPlants" id="AET7Gv20774500.1"/>
    </source>
</evidence>
<name>A0A453S0K3_AEGTS</name>
<protein>
    <recommendedName>
        <fullName evidence="3">Retrotransposon Copia-like N-terminal domain-containing protein</fullName>
    </recommendedName>
</protein>
<dbReference type="EnsemblPlants" id="AET7Gv20774500.1">
    <property type="protein sequence ID" value="AET7Gv20774500.1"/>
    <property type="gene ID" value="AET7Gv20774500"/>
</dbReference>
<dbReference type="AlphaFoldDB" id="A0A453S0K3"/>